<reference evidence="5" key="1">
    <citation type="journal article" date="2014" name="Science">
        <title>Ancient hybridizations among the ancestral genomes of bread wheat.</title>
        <authorList>
            <consortium name="International Wheat Genome Sequencing Consortium,"/>
            <person name="Marcussen T."/>
            <person name="Sandve S.R."/>
            <person name="Heier L."/>
            <person name="Spannagl M."/>
            <person name="Pfeifer M."/>
            <person name="Jakobsen K.S."/>
            <person name="Wulff B.B."/>
            <person name="Steuernagel B."/>
            <person name="Mayer K.F."/>
            <person name="Olsen O.A."/>
        </authorList>
    </citation>
    <scope>NUCLEOTIDE SEQUENCE [LARGE SCALE GENOMIC DNA]</scope>
    <source>
        <strain evidence="5">cv. AL8/78</strain>
    </source>
</reference>
<feature type="region of interest" description="Disordered" evidence="3">
    <location>
        <begin position="447"/>
        <end position="487"/>
    </location>
</feature>
<organism evidence="4 5">
    <name type="scientific">Aegilops tauschii subsp. strangulata</name>
    <name type="common">Goatgrass</name>
    <dbReference type="NCBI Taxonomy" id="200361"/>
    <lineage>
        <taxon>Eukaryota</taxon>
        <taxon>Viridiplantae</taxon>
        <taxon>Streptophyta</taxon>
        <taxon>Embryophyta</taxon>
        <taxon>Tracheophyta</taxon>
        <taxon>Spermatophyta</taxon>
        <taxon>Magnoliopsida</taxon>
        <taxon>Liliopsida</taxon>
        <taxon>Poales</taxon>
        <taxon>Poaceae</taxon>
        <taxon>BOP clade</taxon>
        <taxon>Pooideae</taxon>
        <taxon>Triticodae</taxon>
        <taxon>Triticeae</taxon>
        <taxon>Triticinae</taxon>
        <taxon>Aegilops</taxon>
    </lineage>
</organism>
<evidence type="ECO:0000256" key="2">
    <source>
        <dbReference type="SAM" id="Coils"/>
    </source>
</evidence>
<feature type="compositionally biased region" description="Gly residues" evidence="3">
    <location>
        <begin position="22"/>
        <end position="36"/>
    </location>
</feature>
<evidence type="ECO:0000256" key="1">
    <source>
        <dbReference type="PROSITE-ProRule" id="PRU00339"/>
    </source>
</evidence>
<feature type="repeat" description="TPR" evidence="1">
    <location>
        <begin position="255"/>
        <end position="288"/>
    </location>
</feature>
<feature type="region of interest" description="Disordered" evidence="3">
    <location>
        <begin position="1"/>
        <end position="39"/>
    </location>
</feature>
<reference evidence="5" key="2">
    <citation type="journal article" date="2017" name="Nat. Plants">
        <title>The Aegilops tauschii genome reveals multiple impacts of transposons.</title>
        <authorList>
            <person name="Zhao G."/>
            <person name="Zou C."/>
            <person name="Li K."/>
            <person name="Wang K."/>
            <person name="Li T."/>
            <person name="Gao L."/>
            <person name="Zhang X."/>
            <person name="Wang H."/>
            <person name="Yang Z."/>
            <person name="Liu X."/>
            <person name="Jiang W."/>
            <person name="Mao L."/>
            <person name="Kong X."/>
            <person name="Jiao Y."/>
            <person name="Jia J."/>
        </authorList>
    </citation>
    <scope>NUCLEOTIDE SEQUENCE [LARGE SCALE GENOMIC DNA]</scope>
    <source>
        <strain evidence="5">cv. AL8/78</strain>
    </source>
</reference>
<dbReference type="Gene3D" id="1.25.40.10">
    <property type="entry name" value="Tetratricopeptide repeat domain"/>
    <property type="match status" value="2"/>
</dbReference>
<dbReference type="InterPro" id="IPR011990">
    <property type="entry name" value="TPR-like_helical_dom_sf"/>
</dbReference>
<reference evidence="4" key="4">
    <citation type="submission" date="2019-03" db="UniProtKB">
        <authorList>
            <consortium name="EnsemblPlants"/>
        </authorList>
    </citation>
    <scope>IDENTIFICATION</scope>
</reference>
<evidence type="ECO:0000313" key="4">
    <source>
        <dbReference type="EnsemblPlants" id="AET6Gv20851800.3"/>
    </source>
</evidence>
<keyword evidence="5" id="KW-1185">Reference proteome</keyword>
<dbReference type="GO" id="GO:0005634">
    <property type="term" value="C:nucleus"/>
    <property type="evidence" value="ECO:0007669"/>
    <property type="project" value="InterPro"/>
</dbReference>
<evidence type="ECO:0000256" key="3">
    <source>
        <dbReference type="SAM" id="MobiDB-lite"/>
    </source>
</evidence>
<dbReference type="GO" id="GO:0009933">
    <property type="term" value="P:meristem structural organization"/>
    <property type="evidence" value="ECO:0007669"/>
    <property type="project" value="InterPro"/>
</dbReference>
<protein>
    <recommendedName>
        <fullName evidence="6">MalT-like TPR region domain-containing protein</fullName>
    </recommendedName>
</protein>
<dbReference type="SUPFAM" id="SSF48452">
    <property type="entry name" value="TPR-like"/>
    <property type="match status" value="2"/>
</dbReference>
<dbReference type="GO" id="GO:0040029">
    <property type="term" value="P:epigenetic regulation of gene expression"/>
    <property type="evidence" value="ECO:0007669"/>
    <property type="project" value="InterPro"/>
</dbReference>
<dbReference type="AlphaFoldDB" id="A0A453PSB3"/>
<evidence type="ECO:0000313" key="5">
    <source>
        <dbReference type="Proteomes" id="UP000015105"/>
    </source>
</evidence>
<proteinExistence type="predicted"/>
<dbReference type="PANTHER" id="PTHR47684">
    <property type="entry name" value="PROTEIN TONSOKU"/>
    <property type="match status" value="1"/>
</dbReference>
<dbReference type="InterPro" id="IPR019734">
    <property type="entry name" value="TPR_rpt"/>
</dbReference>
<dbReference type="PANTHER" id="PTHR47684:SF1">
    <property type="entry name" value="PROTEIN TONSOKU"/>
    <property type="match status" value="1"/>
</dbReference>
<dbReference type="PROSITE" id="PS50005">
    <property type="entry name" value="TPR"/>
    <property type="match status" value="2"/>
</dbReference>
<dbReference type="Gramene" id="AET6Gv20851800.3">
    <property type="protein sequence ID" value="AET6Gv20851800.3"/>
    <property type="gene ID" value="AET6Gv20851800"/>
</dbReference>
<reference evidence="4" key="5">
    <citation type="journal article" date="2021" name="G3 (Bethesda)">
        <title>Aegilops tauschii genome assembly Aet v5.0 features greater sequence contiguity and improved annotation.</title>
        <authorList>
            <person name="Wang L."/>
            <person name="Zhu T."/>
            <person name="Rodriguez J.C."/>
            <person name="Deal K.R."/>
            <person name="Dubcovsky J."/>
            <person name="McGuire P.E."/>
            <person name="Lux T."/>
            <person name="Spannagl M."/>
            <person name="Mayer K.F.X."/>
            <person name="Baldrich P."/>
            <person name="Meyers B.C."/>
            <person name="Huo N."/>
            <person name="Gu Y.Q."/>
            <person name="Zhou H."/>
            <person name="Devos K.M."/>
            <person name="Bennetzen J.L."/>
            <person name="Unver T."/>
            <person name="Budak H."/>
            <person name="Gulick P.J."/>
            <person name="Galiba G."/>
            <person name="Kalapos B."/>
            <person name="Nelson D.R."/>
            <person name="Li P."/>
            <person name="You F.M."/>
            <person name="Luo M.C."/>
            <person name="Dvorak J."/>
        </authorList>
    </citation>
    <scope>NUCLEOTIDE SEQUENCE [LARGE SCALE GENOMIC DNA]</scope>
    <source>
        <strain evidence="4">cv. AL8/78</strain>
    </source>
</reference>
<feature type="compositionally biased region" description="Acidic residues" evidence="3">
    <location>
        <begin position="549"/>
        <end position="558"/>
    </location>
</feature>
<feature type="repeat" description="TPR" evidence="1">
    <location>
        <begin position="172"/>
        <end position="205"/>
    </location>
</feature>
<evidence type="ECO:0008006" key="6">
    <source>
        <dbReference type="Google" id="ProtNLM"/>
    </source>
</evidence>
<reference evidence="4" key="3">
    <citation type="journal article" date="2017" name="Nature">
        <title>Genome sequence of the progenitor of the wheat D genome Aegilops tauschii.</title>
        <authorList>
            <person name="Luo M.C."/>
            <person name="Gu Y.Q."/>
            <person name="Puiu D."/>
            <person name="Wang H."/>
            <person name="Twardziok S.O."/>
            <person name="Deal K.R."/>
            <person name="Huo N."/>
            <person name="Zhu T."/>
            <person name="Wang L."/>
            <person name="Wang Y."/>
            <person name="McGuire P.E."/>
            <person name="Liu S."/>
            <person name="Long H."/>
            <person name="Ramasamy R.K."/>
            <person name="Rodriguez J.C."/>
            <person name="Van S.L."/>
            <person name="Yuan L."/>
            <person name="Wang Z."/>
            <person name="Xia Z."/>
            <person name="Xiao L."/>
            <person name="Anderson O.D."/>
            <person name="Ouyang S."/>
            <person name="Liang Y."/>
            <person name="Zimin A.V."/>
            <person name="Pertea G."/>
            <person name="Qi P."/>
            <person name="Bennetzen J.L."/>
            <person name="Dai X."/>
            <person name="Dawson M.W."/>
            <person name="Muller H.G."/>
            <person name="Kugler K."/>
            <person name="Rivarola-Duarte L."/>
            <person name="Spannagl M."/>
            <person name="Mayer K.F.X."/>
            <person name="Lu F.H."/>
            <person name="Bevan M.W."/>
            <person name="Leroy P."/>
            <person name="Li P."/>
            <person name="You F.M."/>
            <person name="Sun Q."/>
            <person name="Liu Z."/>
            <person name="Lyons E."/>
            <person name="Wicker T."/>
            <person name="Salzberg S.L."/>
            <person name="Devos K.M."/>
            <person name="Dvorak J."/>
        </authorList>
    </citation>
    <scope>NUCLEOTIDE SEQUENCE [LARGE SCALE GENOMIC DNA]</scope>
    <source>
        <strain evidence="4">cv. AL8/78</strain>
    </source>
</reference>
<dbReference type="SMART" id="SM00028">
    <property type="entry name" value="TPR"/>
    <property type="match status" value="5"/>
</dbReference>
<name>A0A453PSB3_AEGTS</name>
<dbReference type="GO" id="GO:0072423">
    <property type="term" value="P:response to DNA damage checkpoint signaling"/>
    <property type="evidence" value="ECO:0007669"/>
    <property type="project" value="InterPro"/>
</dbReference>
<feature type="compositionally biased region" description="Basic and acidic residues" evidence="3">
    <location>
        <begin position="464"/>
        <end position="476"/>
    </location>
</feature>
<dbReference type="Proteomes" id="UP000015105">
    <property type="component" value="Chromosome 6D"/>
</dbReference>
<feature type="coiled-coil region" evidence="2">
    <location>
        <begin position="305"/>
        <end position="332"/>
    </location>
</feature>
<keyword evidence="1" id="KW-0802">TPR repeat</keyword>
<feature type="region of interest" description="Disordered" evidence="3">
    <location>
        <begin position="547"/>
        <end position="574"/>
    </location>
</feature>
<accession>A0A453PSB3</accession>
<dbReference type="EnsemblPlants" id="AET6Gv20851800.3">
    <property type="protein sequence ID" value="AET6Gv20851800.3"/>
    <property type="gene ID" value="AET6Gv20851800"/>
</dbReference>
<dbReference type="Pfam" id="PF13424">
    <property type="entry name" value="TPR_12"/>
    <property type="match status" value="1"/>
</dbReference>
<dbReference type="Pfam" id="PF13374">
    <property type="entry name" value="TPR_10"/>
    <property type="match status" value="1"/>
</dbReference>
<sequence length="587" mass="66016">GARRRAGEGGGGGAEGREARVPGGGVGGEPGGGGAVGPNVIGDIHKRRGEYVEALRWLRLDYDVTVKYLPQRHLLESCQSLGEVHLRLGQFPQALTYQKKHLQLAKETDNLVEEQRACTQLGRTYHEILLSSENDHSAIRNAKKYFKAAMKLVKGLRENSPSGKSPHLKELIDSYNNLGMLELDLDNFEEAEQLLNQGLKICDEEEVNQYDDARTRLHHNLGNVYTELRNWNKAKVHIEKDIDICRNIDHIQGEAKGFINLGELHSRIQKYDDAKLCYERALQITKGLEDEDALVDQIHQNIETVMKAAEVLEELKKDEQKLKKLVRDTSNARGTSNERKLLCEQHAWLDNLIEKARMISAWSKGQALAKVNIGNVLDSCGDWAGALQAFEEGYRIAVEGNLPNVQLSALENMHYSHMVRFDSVEDAKKVHEKIENLKQKLNQHGARDTVSDYCSETESEGGDASDKMLDQEDSDGHAANTYSEEPDDHVVLASLVHRSRSSSNTKASKIHSIQKKVDRSCDMDERTREVLSKSCSNQSGKRRVRVFISDDEADESPEIDQSKKKRTNRTDSLSTSVSPNYFAYIFL</sequence>
<dbReference type="InterPro" id="IPR044227">
    <property type="entry name" value="TONSOKU"/>
</dbReference>
<keyword evidence="2" id="KW-0175">Coiled coil</keyword>